<reference evidence="1 2" key="1">
    <citation type="submission" date="2024-02" db="EMBL/GenBank/DDBJ databases">
        <title>Rhodopirellula caenicola NBRC 110016.</title>
        <authorList>
            <person name="Ichikawa N."/>
            <person name="Katano-Makiyama Y."/>
            <person name="Hidaka K."/>
        </authorList>
    </citation>
    <scope>NUCLEOTIDE SEQUENCE [LARGE SCALE GENOMIC DNA]</scope>
    <source>
        <strain evidence="1 2">NBRC 110016</strain>
    </source>
</reference>
<sequence length="186" mass="19936">MGKKNEGTQHAVLKIFLSQQSFCPTSAITRRALLHSFTPHSSLLTPHSPLLTPHSSLLTPHSSLLTSSLLHSSLLTPHSSLLTPHSSLLTPCLPVSLSPCLPALPHDVVIKSSTAPIMHTDSTTQLLRCQNDLDHGDRGVNFGFKLDDAEVSTAPVCSPAMIGATSCLTIGMQAREMPRGDSYTLR</sequence>
<dbReference type="EMBL" id="BAABRO010000036">
    <property type="protein sequence ID" value="GAA5511112.1"/>
    <property type="molecule type" value="Genomic_DNA"/>
</dbReference>
<evidence type="ECO:0000313" key="2">
    <source>
        <dbReference type="Proteomes" id="UP001416858"/>
    </source>
</evidence>
<name>A0ABP9W152_9BACT</name>
<comment type="caution">
    <text evidence="1">The sequence shown here is derived from an EMBL/GenBank/DDBJ whole genome shotgun (WGS) entry which is preliminary data.</text>
</comment>
<organism evidence="1 2">
    <name type="scientific">Novipirellula caenicola</name>
    <dbReference type="NCBI Taxonomy" id="1536901"/>
    <lineage>
        <taxon>Bacteria</taxon>
        <taxon>Pseudomonadati</taxon>
        <taxon>Planctomycetota</taxon>
        <taxon>Planctomycetia</taxon>
        <taxon>Pirellulales</taxon>
        <taxon>Pirellulaceae</taxon>
        <taxon>Novipirellula</taxon>
    </lineage>
</organism>
<accession>A0ABP9W152</accession>
<evidence type="ECO:0000313" key="1">
    <source>
        <dbReference type="EMBL" id="GAA5511112.1"/>
    </source>
</evidence>
<proteinExistence type="predicted"/>
<keyword evidence="2" id="KW-1185">Reference proteome</keyword>
<dbReference type="Proteomes" id="UP001416858">
    <property type="component" value="Unassembled WGS sequence"/>
</dbReference>
<protein>
    <submittedName>
        <fullName evidence="1">Uncharacterized protein</fullName>
    </submittedName>
</protein>
<gene>
    <name evidence="1" type="ORF">Rcae01_06625</name>
</gene>